<evidence type="ECO:0000259" key="12">
    <source>
        <dbReference type="PROSITE" id="PS51192"/>
    </source>
</evidence>
<dbReference type="Pfam" id="PF00271">
    <property type="entry name" value="Helicase_C"/>
    <property type="match status" value="1"/>
</dbReference>
<feature type="region of interest" description="Disordered" evidence="10">
    <location>
        <begin position="408"/>
        <end position="530"/>
    </location>
</feature>
<dbReference type="CDD" id="cd18008">
    <property type="entry name" value="DEXDc_SHPRH-like"/>
    <property type="match status" value="1"/>
</dbReference>
<feature type="compositionally biased region" description="Basic and acidic residues" evidence="10">
    <location>
        <begin position="481"/>
        <end position="490"/>
    </location>
</feature>
<proteinExistence type="inferred from homology"/>
<evidence type="ECO:0000256" key="6">
    <source>
        <dbReference type="ARBA" id="ARBA00022806"/>
    </source>
</evidence>
<dbReference type="PROSITE" id="PS51194">
    <property type="entry name" value="HELICASE_CTER"/>
    <property type="match status" value="1"/>
</dbReference>
<dbReference type="PANTHER" id="PTHR45626">
    <property type="entry name" value="TRANSCRIPTION TERMINATION FACTOR 2-RELATED"/>
    <property type="match status" value="1"/>
</dbReference>
<feature type="compositionally biased region" description="Basic residues" evidence="10">
    <location>
        <begin position="50"/>
        <end position="59"/>
    </location>
</feature>
<evidence type="ECO:0000256" key="10">
    <source>
        <dbReference type="SAM" id="MobiDB-lite"/>
    </source>
</evidence>
<dbReference type="SMART" id="SM00490">
    <property type="entry name" value="HELICc"/>
    <property type="match status" value="1"/>
</dbReference>
<dbReference type="GO" id="GO:0006289">
    <property type="term" value="P:nucleotide-excision repair"/>
    <property type="evidence" value="ECO:0007669"/>
    <property type="project" value="TreeGrafter"/>
</dbReference>
<evidence type="ECO:0000259" key="11">
    <source>
        <dbReference type="PROSITE" id="PS50089"/>
    </source>
</evidence>
<dbReference type="GO" id="GO:0016787">
    <property type="term" value="F:hydrolase activity"/>
    <property type="evidence" value="ECO:0007669"/>
    <property type="project" value="UniProtKB-KW"/>
</dbReference>
<dbReference type="InterPro" id="IPR049730">
    <property type="entry name" value="SNF2/RAD54-like_C"/>
</dbReference>
<name>A0AAW1PUE9_9CHLO</name>
<reference evidence="14 15" key="1">
    <citation type="journal article" date="2024" name="Nat. Commun.">
        <title>Phylogenomics reveals the evolutionary origins of lichenization in chlorophyte algae.</title>
        <authorList>
            <person name="Puginier C."/>
            <person name="Libourel C."/>
            <person name="Otte J."/>
            <person name="Skaloud P."/>
            <person name="Haon M."/>
            <person name="Grisel S."/>
            <person name="Petersen M."/>
            <person name="Berrin J.G."/>
            <person name="Delaux P.M."/>
            <person name="Dal Grande F."/>
            <person name="Keller J."/>
        </authorList>
    </citation>
    <scope>NUCLEOTIDE SEQUENCE [LARGE SCALE GENOMIC DNA]</scope>
    <source>
        <strain evidence="14 15">SAG 2043</strain>
    </source>
</reference>
<dbReference type="GO" id="GO:0005524">
    <property type="term" value="F:ATP binding"/>
    <property type="evidence" value="ECO:0007669"/>
    <property type="project" value="UniProtKB-KW"/>
</dbReference>
<dbReference type="AlphaFoldDB" id="A0AAW1PUE9"/>
<dbReference type="InterPro" id="IPR027417">
    <property type="entry name" value="P-loop_NTPase"/>
</dbReference>
<dbReference type="EMBL" id="JALJOR010000008">
    <property type="protein sequence ID" value="KAK9813234.1"/>
    <property type="molecule type" value="Genomic_DNA"/>
</dbReference>
<evidence type="ECO:0000313" key="14">
    <source>
        <dbReference type="EMBL" id="KAK9813234.1"/>
    </source>
</evidence>
<comment type="similarity">
    <text evidence="1">Belongs to the SNF2/RAD54 helicase family. RAD16 subfamily.</text>
</comment>
<dbReference type="Pfam" id="PF00097">
    <property type="entry name" value="zf-C3HC4"/>
    <property type="match status" value="1"/>
</dbReference>
<feature type="compositionally biased region" description="Acidic residues" evidence="10">
    <location>
        <begin position="501"/>
        <end position="516"/>
    </location>
</feature>
<evidence type="ECO:0008006" key="16">
    <source>
        <dbReference type="Google" id="ProtNLM"/>
    </source>
</evidence>
<dbReference type="SUPFAM" id="SSF52540">
    <property type="entry name" value="P-loop containing nucleoside triphosphate hydrolases"/>
    <property type="match status" value="2"/>
</dbReference>
<evidence type="ECO:0000256" key="9">
    <source>
        <dbReference type="PROSITE-ProRule" id="PRU00175"/>
    </source>
</evidence>
<dbReference type="Pfam" id="PF00176">
    <property type="entry name" value="SNF2-rel_dom"/>
    <property type="match status" value="3"/>
</dbReference>
<sequence length="1060" mass="116423">MEVEEGLDGLLSLKAAEEAEASRALDAPGALPGPGKRGRRKNPEGGRGKPAAKRAKRPAAKADDVDPANHPVGMRERDDDEAVWGAYGSDVEQLDPEAMVKSKVMDQMEAPACLLMPLLPYQKEFLAWAVKQEQSDIRGGILADEMGMGKTIQAISVIVTHRTDDMRSLPPIKPATLTPAAPSRQNSRPKLKLAGAPGRSAGETTRVTLEAGGSCALRESAASDTAADQVARQDGQAADAEQMARVGSHAADGVEGPELAQVLVEDVPCADPTDAEAEHVHDHAEAAATECCAGPSTSSADKFCKATLVVCPLVAVLQWRQEIARFTAPNTLKVVVYHGNKRAVEAGQLEQADVVLTTYSIIESEYRRETQPCKVPCSYCNKKFYPERLKVHLRFFCGPNAKKSAALAKQQKKRSSKQGGKAVTAMTAEDEGEASKDDEDDDGPKKAVKRPAKKAQRKSKAADPKGKGKQAARKGSKAKPAAKDKGKQVADTDSEWAGSKEEEEDSEGGGSDEEESGGGGQAARGGRWRRLRVPQGEWADQAEREAAAMIAEAERNLKRGADAPESLLHQICWRRIVLDEAHSIKDRRSSTARAVFALNSKYKWALSGTPLQNRVGELYSLVRFLRIFPYAYYFCTKKAGPGQCCACQSLDYSFRTNWRQCDHCKHSPLQHYCWWNKYVANPIKKFGYVGKGRAAMRVLKNEILERILLRRTKVQCADVLALPPRTVVMRKDRFDEREEDFYEALYTQSQAQFDAYVKTGTVVNNYAHIFDLLIRLRQAVDHPYLVVHSATAPGASAAAAPEEDKVEGICGVCHDPLEDPVAAACDHAFCRACITEYLEGATGQAKCPSCEKPLTVDLTATTAAVPVRVLGSKKSSILNRINTRDFQSSTKIEALREEIHLMRRRDPAAKCIVFSQFTSMLDLIFFRLQQVGLKCVRLEGSMSMEHRNRMIDAFTNDASVVVFLMSLKAGGVALNLTAASHVMLMDPWWNPAVEQQAQDRIHRLGQFKPIHVTRFVIGGTIEERILKLQEKKQLVFEGTVGRDAEALGRLTEDDLRFLFG</sequence>
<dbReference type="InterPro" id="IPR050628">
    <property type="entry name" value="SNF2_RAD54_helicase_TF"/>
</dbReference>
<evidence type="ECO:0000313" key="15">
    <source>
        <dbReference type="Proteomes" id="UP001489004"/>
    </source>
</evidence>
<feature type="region of interest" description="Disordered" evidence="10">
    <location>
        <begin position="18"/>
        <end position="80"/>
    </location>
</feature>
<dbReference type="CDD" id="cd16567">
    <property type="entry name" value="RING-HC_RAD16-like"/>
    <property type="match status" value="1"/>
</dbReference>
<feature type="region of interest" description="Disordered" evidence="10">
    <location>
        <begin position="220"/>
        <end position="248"/>
    </location>
</feature>
<dbReference type="Gene3D" id="3.30.40.10">
    <property type="entry name" value="Zinc/RING finger domain, C3HC4 (zinc finger)"/>
    <property type="match status" value="1"/>
</dbReference>
<dbReference type="PANTHER" id="PTHR45626:SF12">
    <property type="entry name" value="DNA REPAIR PROTEIN RAD16"/>
    <property type="match status" value="1"/>
</dbReference>
<feature type="region of interest" description="Disordered" evidence="10">
    <location>
        <begin position="166"/>
        <end position="204"/>
    </location>
</feature>
<keyword evidence="4 9" id="KW-0863">Zinc-finger</keyword>
<organism evidence="14 15">
    <name type="scientific">[Myrmecia] bisecta</name>
    <dbReference type="NCBI Taxonomy" id="41462"/>
    <lineage>
        <taxon>Eukaryota</taxon>
        <taxon>Viridiplantae</taxon>
        <taxon>Chlorophyta</taxon>
        <taxon>core chlorophytes</taxon>
        <taxon>Trebouxiophyceae</taxon>
        <taxon>Trebouxiales</taxon>
        <taxon>Trebouxiaceae</taxon>
        <taxon>Myrmecia</taxon>
    </lineage>
</organism>
<dbReference type="GO" id="GO:0004386">
    <property type="term" value="F:helicase activity"/>
    <property type="evidence" value="ECO:0007669"/>
    <property type="project" value="UniProtKB-KW"/>
</dbReference>
<dbReference type="InterPro" id="IPR018957">
    <property type="entry name" value="Znf_C3HC4_RING-type"/>
</dbReference>
<dbReference type="PROSITE" id="PS50089">
    <property type="entry name" value="ZF_RING_2"/>
    <property type="match status" value="1"/>
</dbReference>
<dbReference type="GO" id="GO:0005634">
    <property type="term" value="C:nucleus"/>
    <property type="evidence" value="ECO:0007669"/>
    <property type="project" value="TreeGrafter"/>
</dbReference>
<dbReference type="InterPro" id="IPR038718">
    <property type="entry name" value="SNF2-like_sf"/>
</dbReference>
<dbReference type="SMART" id="SM00184">
    <property type="entry name" value="RING"/>
    <property type="match status" value="1"/>
</dbReference>
<dbReference type="Gene3D" id="3.40.50.300">
    <property type="entry name" value="P-loop containing nucleotide triphosphate hydrolases"/>
    <property type="match status" value="1"/>
</dbReference>
<evidence type="ECO:0000256" key="1">
    <source>
        <dbReference type="ARBA" id="ARBA00008438"/>
    </source>
</evidence>
<feature type="domain" description="Helicase ATP-binding" evidence="12">
    <location>
        <begin position="564"/>
        <end position="628"/>
    </location>
</feature>
<dbReference type="InterPro" id="IPR014001">
    <property type="entry name" value="Helicase_ATP-bd"/>
</dbReference>
<dbReference type="Gene3D" id="3.40.50.10810">
    <property type="entry name" value="Tandem AAA-ATPase domain"/>
    <property type="match status" value="3"/>
</dbReference>
<dbReference type="Proteomes" id="UP001489004">
    <property type="component" value="Unassembled WGS sequence"/>
</dbReference>
<accession>A0AAW1PUE9</accession>
<evidence type="ECO:0000256" key="8">
    <source>
        <dbReference type="ARBA" id="ARBA00022840"/>
    </source>
</evidence>
<comment type="caution">
    <text evidence="14">The sequence shown here is derived from an EMBL/GenBank/DDBJ whole genome shotgun (WGS) entry which is preliminary data.</text>
</comment>
<keyword evidence="7" id="KW-0862">Zinc</keyword>
<feature type="domain" description="Helicase C-terminal" evidence="13">
    <location>
        <begin position="887"/>
        <end position="1051"/>
    </location>
</feature>
<keyword evidence="5" id="KW-0378">Hydrolase</keyword>
<evidence type="ECO:0000256" key="7">
    <source>
        <dbReference type="ARBA" id="ARBA00022833"/>
    </source>
</evidence>
<dbReference type="InterPro" id="IPR017907">
    <property type="entry name" value="Znf_RING_CS"/>
</dbReference>
<gene>
    <name evidence="14" type="ORF">WJX72_011166</name>
</gene>
<dbReference type="SMART" id="SM00487">
    <property type="entry name" value="DEXDc"/>
    <property type="match status" value="1"/>
</dbReference>
<dbReference type="InterPro" id="IPR001650">
    <property type="entry name" value="Helicase_C-like"/>
</dbReference>
<dbReference type="GO" id="GO:0008094">
    <property type="term" value="F:ATP-dependent activity, acting on DNA"/>
    <property type="evidence" value="ECO:0007669"/>
    <property type="project" value="TreeGrafter"/>
</dbReference>
<dbReference type="InterPro" id="IPR001841">
    <property type="entry name" value="Znf_RING"/>
</dbReference>
<dbReference type="InterPro" id="IPR000330">
    <property type="entry name" value="SNF2_N"/>
</dbReference>
<keyword evidence="6" id="KW-0347">Helicase</keyword>
<protein>
    <recommendedName>
        <fullName evidence="16">DNA repair protein RAD16</fullName>
    </recommendedName>
</protein>
<dbReference type="InterPro" id="IPR013083">
    <property type="entry name" value="Znf_RING/FYVE/PHD"/>
</dbReference>
<evidence type="ECO:0000256" key="5">
    <source>
        <dbReference type="ARBA" id="ARBA00022801"/>
    </source>
</evidence>
<evidence type="ECO:0000256" key="3">
    <source>
        <dbReference type="ARBA" id="ARBA00022741"/>
    </source>
</evidence>
<evidence type="ECO:0000259" key="13">
    <source>
        <dbReference type="PROSITE" id="PS51194"/>
    </source>
</evidence>
<dbReference type="PROSITE" id="PS51192">
    <property type="entry name" value="HELICASE_ATP_BIND_1"/>
    <property type="match status" value="1"/>
</dbReference>
<dbReference type="CDD" id="cd18793">
    <property type="entry name" value="SF2_C_SNF"/>
    <property type="match status" value="1"/>
</dbReference>
<keyword evidence="2" id="KW-0479">Metal-binding</keyword>
<feature type="domain" description="RING-type" evidence="11">
    <location>
        <begin position="810"/>
        <end position="851"/>
    </location>
</feature>
<evidence type="ECO:0000256" key="4">
    <source>
        <dbReference type="ARBA" id="ARBA00022771"/>
    </source>
</evidence>
<evidence type="ECO:0000256" key="2">
    <source>
        <dbReference type="ARBA" id="ARBA00022723"/>
    </source>
</evidence>
<feature type="compositionally biased region" description="Basic residues" evidence="10">
    <location>
        <begin position="467"/>
        <end position="477"/>
    </location>
</feature>
<dbReference type="PROSITE" id="PS00518">
    <property type="entry name" value="ZF_RING_1"/>
    <property type="match status" value="1"/>
</dbReference>
<dbReference type="SUPFAM" id="SSF57850">
    <property type="entry name" value="RING/U-box"/>
    <property type="match status" value="1"/>
</dbReference>
<dbReference type="GO" id="GO:0008270">
    <property type="term" value="F:zinc ion binding"/>
    <property type="evidence" value="ECO:0007669"/>
    <property type="project" value="UniProtKB-KW"/>
</dbReference>
<feature type="compositionally biased region" description="Basic residues" evidence="10">
    <location>
        <begin position="446"/>
        <end position="459"/>
    </location>
</feature>
<keyword evidence="3" id="KW-0547">Nucleotide-binding</keyword>
<keyword evidence="15" id="KW-1185">Reference proteome</keyword>
<feature type="compositionally biased region" description="Acidic residues" evidence="10">
    <location>
        <begin position="428"/>
        <end position="442"/>
    </location>
</feature>
<keyword evidence="8" id="KW-0067">ATP-binding</keyword>